<dbReference type="AlphaFoldDB" id="A0A6A7AA52"/>
<dbReference type="PANTHER" id="PTHR42070:SF1">
    <property type="entry name" value="FILAMENT ASSOCIATED PROTEIN, PUTATIVE (AFU_ORTHOLOGUE AFUA_8G06630)-RELATED"/>
    <property type="match status" value="1"/>
</dbReference>
<keyword evidence="1" id="KW-0175">Coiled coil</keyword>
<name>A0A6A7AA52_9PLEO</name>
<dbReference type="OrthoDB" id="4505928at2759"/>
<organism evidence="2 3">
    <name type="scientific">Ophiobolus disseminans</name>
    <dbReference type="NCBI Taxonomy" id="1469910"/>
    <lineage>
        <taxon>Eukaryota</taxon>
        <taxon>Fungi</taxon>
        <taxon>Dikarya</taxon>
        <taxon>Ascomycota</taxon>
        <taxon>Pezizomycotina</taxon>
        <taxon>Dothideomycetes</taxon>
        <taxon>Pleosporomycetidae</taxon>
        <taxon>Pleosporales</taxon>
        <taxon>Pleosporineae</taxon>
        <taxon>Phaeosphaeriaceae</taxon>
        <taxon>Ophiobolus</taxon>
    </lineage>
</organism>
<protein>
    <recommendedName>
        <fullName evidence="4">BZIP domain-containing protein</fullName>
    </recommendedName>
</protein>
<evidence type="ECO:0008006" key="4">
    <source>
        <dbReference type="Google" id="ProtNLM"/>
    </source>
</evidence>
<proteinExistence type="predicted"/>
<dbReference type="EMBL" id="MU006221">
    <property type="protein sequence ID" value="KAF2829495.1"/>
    <property type="molecule type" value="Genomic_DNA"/>
</dbReference>
<dbReference type="CDD" id="cd14688">
    <property type="entry name" value="bZIP_YAP"/>
    <property type="match status" value="1"/>
</dbReference>
<gene>
    <name evidence="2" type="ORF">CC86DRAFT_346269</name>
</gene>
<evidence type="ECO:0000313" key="2">
    <source>
        <dbReference type="EMBL" id="KAF2829495.1"/>
    </source>
</evidence>
<reference evidence="2" key="1">
    <citation type="journal article" date="2020" name="Stud. Mycol.">
        <title>101 Dothideomycetes genomes: a test case for predicting lifestyles and emergence of pathogens.</title>
        <authorList>
            <person name="Haridas S."/>
            <person name="Albert R."/>
            <person name="Binder M."/>
            <person name="Bloem J."/>
            <person name="Labutti K."/>
            <person name="Salamov A."/>
            <person name="Andreopoulos B."/>
            <person name="Baker S."/>
            <person name="Barry K."/>
            <person name="Bills G."/>
            <person name="Bluhm B."/>
            <person name="Cannon C."/>
            <person name="Castanera R."/>
            <person name="Culley D."/>
            <person name="Daum C."/>
            <person name="Ezra D."/>
            <person name="Gonzalez J."/>
            <person name="Henrissat B."/>
            <person name="Kuo A."/>
            <person name="Liang C."/>
            <person name="Lipzen A."/>
            <person name="Lutzoni F."/>
            <person name="Magnuson J."/>
            <person name="Mondo S."/>
            <person name="Nolan M."/>
            <person name="Ohm R."/>
            <person name="Pangilinan J."/>
            <person name="Park H.-J."/>
            <person name="Ramirez L."/>
            <person name="Alfaro M."/>
            <person name="Sun H."/>
            <person name="Tritt A."/>
            <person name="Yoshinaga Y."/>
            <person name="Zwiers L.-H."/>
            <person name="Turgeon B."/>
            <person name="Goodwin S."/>
            <person name="Spatafora J."/>
            <person name="Crous P."/>
            <person name="Grigoriev I."/>
        </authorList>
    </citation>
    <scope>NUCLEOTIDE SEQUENCE</scope>
    <source>
        <strain evidence="2">CBS 113818</strain>
    </source>
</reference>
<sequence length="281" mass="31259">MSDIRISQKAQNLARIRDNQRRSRARRKEYLQELEAKIRSVEQTGVEASSEIQTAARKVLDENRKLRALLHERGVAEPEVVVALGGPSDRSYDQISAAPTLNAMLERRITCNPLSSSSLPTPSLMRATSMPRHMPSVPPISIPAPRPTALSCCDSPSPGSIVSSMGTPPPVSYSTPFYTAPTTPPAPEIKSEDVRYGYSYDQSYNNTWHYTNEYNLVQHPSHYYNTSSCVDAANIIRTMRSDVESDLETNLGCRAPDQAYYVTNNIGYGMMDRYSIPHTAV</sequence>
<evidence type="ECO:0000256" key="1">
    <source>
        <dbReference type="SAM" id="Coils"/>
    </source>
</evidence>
<keyword evidence="3" id="KW-1185">Reference proteome</keyword>
<dbReference type="Proteomes" id="UP000799424">
    <property type="component" value="Unassembled WGS sequence"/>
</dbReference>
<accession>A0A6A7AA52</accession>
<evidence type="ECO:0000313" key="3">
    <source>
        <dbReference type="Proteomes" id="UP000799424"/>
    </source>
</evidence>
<dbReference type="PANTHER" id="PTHR42070">
    <property type="entry name" value="FILAMENT ASSOCIATED PROTEIN, PUTATIVE (AFU_ORTHOLOGUE AFUA_8G06630)-RELATED"/>
    <property type="match status" value="1"/>
</dbReference>
<feature type="coiled-coil region" evidence="1">
    <location>
        <begin position="24"/>
        <end position="51"/>
    </location>
</feature>